<evidence type="ECO:0000313" key="2">
    <source>
        <dbReference type="EMBL" id="GCE77346.1"/>
    </source>
</evidence>
<dbReference type="Gene3D" id="3.30.1490.300">
    <property type="match status" value="1"/>
</dbReference>
<dbReference type="CDD" id="cd24049">
    <property type="entry name" value="ASKHA_NBD_PilM"/>
    <property type="match status" value="1"/>
</dbReference>
<dbReference type="InterPro" id="IPR050696">
    <property type="entry name" value="FtsA/MreB"/>
</dbReference>
<protein>
    <recommendedName>
        <fullName evidence="1">SHS2 domain-containing protein</fullName>
    </recommendedName>
</protein>
<dbReference type="OrthoDB" id="1926201at2"/>
<organism evidence="2 3">
    <name type="scientific">Cellulomonas biazotea</name>
    <dbReference type="NCBI Taxonomy" id="1709"/>
    <lineage>
        <taxon>Bacteria</taxon>
        <taxon>Bacillati</taxon>
        <taxon>Actinomycetota</taxon>
        <taxon>Actinomycetes</taxon>
        <taxon>Micrococcales</taxon>
        <taxon>Cellulomonadaceae</taxon>
        <taxon>Cellulomonas</taxon>
    </lineage>
</organism>
<dbReference type="SUPFAM" id="SSF53067">
    <property type="entry name" value="Actin-like ATPase domain"/>
    <property type="match status" value="2"/>
</dbReference>
<dbReference type="InterPro" id="IPR003494">
    <property type="entry name" value="SHS2_FtsA"/>
</dbReference>
<dbReference type="PANTHER" id="PTHR32432:SF3">
    <property type="entry name" value="ETHANOLAMINE UTILIZATION PROTEIN EUTJ"/>
    <property type="match status" value="1"/>
</dbReference>
<reference evidence="2 3" key="1">
    <citation type="submission" date="2019-01" db="EMBL/GenBank/DDBJ databases">
        <title>Draft genome sequence of Cellulomonas takizawaensis strain TKZ-21.</title>
        <authorList>
            <person name="Yamamura H."/>
            <person name="Hayashi T."/>
            <person name="Hamada M."/>
            <person name="Serisawa Y."/>
            <person name="Matsuyama K."/>
            <person name="Nakagawa Y."/>
            <person name="Otoguro M."/>
            <person name="Yanagida F."/>
            <person name="Hayakawa M."/>
        </authorList>
    </citation>
    <scope>NUCLEOTIDE SEQUENCE [LARGE SCALE GENOMIC DNA]</scope>
    <source>
        <strain evidence="2 3">NBRC12680</strain>
    </source>
</reference>
<sequence>MASTRVIGLDIGTTAVRAAEVEFGSGGPAATPSPTLLRAGTVPLPPGAVRDGEAVDPGVVSHALKQLWSTAGFSSKDVVIGVGNQRVVVRELDLPWMPLSQLKASLPFQVQELLPVASSDALLDYYPTGESAGPEGRQVHGMLVAAQRDTVAANVLAVEGAGLRPVMVDLNAFALLRALARGDLAQRVVAFVDIGARVTNVVIADSGSPRLVRMLPSGGQNATDAVASAMSMAQPEADALKREIGLGFAPQAGYEAAAEAVMNATRILTESVRNTFVYYASNNPGRGIEAVVLTGGGAHLAGLGQFMSSSTRLPVLLGDPLSNFRFGKHVDRAALAGAEPLVALPVGLAYGVAA</sequence>
<keyword evidence="3" id="KW-1185">Reference proteome</keyword>
<gene>
    <name evidence="2" type="ORF">CBZ_24020</name>
</gene>
<feature type="domain" description="SHS2" evidence="1">
    <location>
        <begin position="6"/>
        <end position="179"/>
    </location>
</feature>
<dbReference type="PANTHER" id="PTHR32432">
    <property type="entry name" value="CELL DIVISION PROTEIN FTSA-RELATED"/>
    <property type="match status" value="1"/>
</dbReference>
<comment type="caution">
    <text evidence="2">The sequence shown here is derived from an EMBL/GenBank/DDBJ whole genome shotgun (WGS) entry which is preliminary data.</text>
</comment>
<dbReference type="PIRSF" id="PIRSF019169">
    <property type="entry name" value="PilM"/>
    <property type="match status" value="1"/>
</dbReference>
<dbReference type="EMBL" id="BIMR01000202">
    <property type="protein sequence ID" value="GCE77346.1"/>
    <property type="molecule type" value="Genomic_DNA"/>
</dbReference>
<dbReference type="GO" id="GO:0051301">
    <property type="term" value="P:cell division"/>
    <property type="evidence" value="ECO:0007669"/>
    <property type="project" value="InterPro"/>
</dbReference>
<dbReference type="Gene3D" id="3.30.420.40">
    <property type="match status" value="2"/>
</dbReference>
<dbReference type="RefSeq" id="WP_130781954.1">
    <property type="nucleotide sequence ID" value="NZ_BIMR01000202.1"/>
</dbReference>
<dbReference type="InterPro" id="IPR043129">
    <property type="entry name" value="ATPase_NBD"/>
</dbReference>
<dbReference type="SMART" id="SM00842">
    <property type="entry name" value="FtsA"/>
    <property type="match status" value="1"/>
</dbReference>
<dbReference type="NCBIfam" id="TIGR01175">
    <property type="entry name" value="pilM"/>
    <property type="match status" value="1"/>
</dbReference>
<evidence type="ECO:0000313" key="3">
    <source>
        <dbReference type="Proteomes" id="UP000289954"/>
    </source>
</evidence>
<dbReference type="InterPro" id="IPR005883">
    <property type="entry name" value="PilM"/>
</dbReference>
<name>A0A402DTF4_9CELL</name>
<dbReference type="Proteomes" id="UP000289954">
    <property type="component" value="Unassembled WGS sequence"/>
</dbReference>
<evidence type="ECO:0000259" key="1">
    <source>
        <dbReference type="SMART" id="SM00842"/>
    </source>
</evidence>
<dbReference type="Pfam" id="PF11104">
    <property type="entry name" value="PilM_2"/>
    <property type="match status" value="1"/>
</dbReference>
<proteinExistence type="predicted"/>
<dbReference type="AlphaFoldDB" id="A0A402DTF4"/>
<accession>A0A402DTF4</accession>